<reference evidence="2" key="1">
    <citation type="submission" date="2023-07" db="EMBL/GenBank/DDBJ databases">
        <title>draft genome sequence of fig (Ficus carica).</title>
        <authorList>
            <person name="Takahashi T."/>
            <person name="Nishimura K."/>
        </authorList>
    </citation>
    <scope>NUCLEOTIDE SEQUENCE</scope>
</reference>
<feature type="compositionally biased region" description="Polar residues" evidence="1">
    <location>
        <begin position="345"/>
        <end position="360"/>
    </location>
</feature>
<comment type="caution">
    <text evidence="2">The sequence shown here is derived from an EMBL/GenBank/DDBJ whole genome shotgun (WGS) entry which is preliminary data.</text>
</comment>
<feature type="region of interest" description="Disordered" evidence="1">
    <location>
        <begin position="95"/>
        <end position="121"/>
    </location>
</feature>
<dbReference type="GO" id="GO:0009556">
    <property type="term" value="P:microsporogenesis"/>
    <property type="evidence" value="ECO:0007669"/>
    <property type="project" value="TreeGrafter"/>
</dbReference>
<feature type="region of interest" description="Disordered" evidence="1">
    <location>
        <begin position="344"/>
        <end position="365"/>
    </location>
</feature>
<evidence type="ECO:0008006" key="4">
    <source>
        <dbReference type="Google" id="ProtNLM"/>
    </source>
</evidence>
<name>A0AA87ZW76_FICCA</name>
<dbReference type="InterPro" id="IPR034546">
    <property type="entry name" value="PAIR1"/>
</dbReference>
<evidence type="ECO:0000256" key="1">
    <source>
        <dbReference type="SAM" id="MobiDB-lite"/>
    </source>
</evidence>
<dbReference type="Proteomes" id="UP001187192">
    <property type="component" value="Unassembled WGS sequence"/>
</dbReference>
<dbReference type="GO" id="GO:0005634">
    <property type="term" value="C:nucleus"/>
    <property type="evidence" value="ECO:0007669"/>
    <property type="project" value="TreeGrafter"/>
</dbReference>
<accession>A0AA87ZW76</accession>
<dbReference type="AlphaFoldDB" id="A0AA87ZW76"/>
<dbReference type="GO" id="GO:0042138">
    <property type="term" value="P:meiotic DNA double-strand break formation"/>
    <property type="evidence" value="ECO:0007669"/>
    <property type="project" value="TreeGrafter"/>
</dbReference>
<protein>
    <recommendedName>
        <fullName evidence="4">Protein PAIR1</fullName>
    </recommendedName>
</protein>
<dbReference type="GO" id="GO:0009553">
    <property type="term" value="P:embryo sac development"/>
    <property type="evidence" value="ECO:0007669"/>
    <property type="project" value="TreeGrafter"/>
</dbReference>
<gene>
    <name evidence="2" type="ORF">TIFTF001_014127</name>
</gene>
<organism evidence="2 3">
    <name type="scientific">Ficus carica</name>
    <name type="common">Common fig</name>
    <dbReference type="NCBI Taxonomy" id="3494"/>
    <lineage>
        <taxon>Eukaryota</taxon>
        <taxon>Viridiplantae</taxon>
        <taxon>Streptophyta</taxon>
        <taxon>Embryophyta</taxon>
        <taxon>Tracheophyta</taxon>
        <taxon>Spermatophyta</taxon>
        <taxon>Magnoliopsida</taxon>
        <taxon>eudicotyledons</taxon>
        <taxon>Gunneridae</taxon>
        <taxon>Pentapetalae</taxon>
        <taxon>rosids</taxon>
        <taxon>fabids</taxon>
        <taxon>Rosales</taxon>
        <taxon>Moraceae</taxon>
        <taxon>Ficeae</taxon>
        <taxon>Ficus</taxon>
    </lineage>
</organism>
<evidence type="ECO:0000313" key="2">
    <source>
        <dbReference type="EMBL" id="GMN44924.1"/>
    </source>
</evidence>
<proteinExistence type="predicted"/>
<sequence>MKLKINKASDLNSISVLPPQARLRGFILESRLMIFFEYVSRIVPVLVVKLLRARIKNVGPYAHGPQTSQLRSQVSQQSMSQVSSQHGVFSQFSQNSFDEAPTNDQRSQERENPVKKTLCLPPTCHTREESQMHISRSSTNLMRKWNSASLSDNRCQTSEELEHRIGIMETSLNRFGMILDSIQSDVMQVNKGTKEVPMETEGLRQKLEVQDNTLQLMNKGQEDIKSSLDGGFKSITEQLSKHTYQDKFRELLLVLSALPEKIEASIQKSLNELHNSFTKEIQAIACRLVIPDRKDRVTAILQPKVSSCSSPEEKPRPIMNSAVPPKVCVQETVVPKIETGGWKSVKSNKSASTHNASNKMPKQKGVYSIQKGRECRVIIESDEELDGDFSCLLKENAAGTW</sequence>
<dbReference type="PANTHER" id="PTHR37695:SF1">
    <property type="entry name" value="RECOMBINATION INITIATION DEFECTS 3-RELATED"/>
    <property type="match status" value="1"/>
</dbReference>
<keyword evidence="3" id="KW-1185">Reference proteome</keyword>
<dbReference type="EMBL" id="BTGU01000019">
    <property type="protein sequence ID" value="GMN44924.1"/>
    <property type="molecule type" value="Genomic_DNA"/>
</dbReference>
<dbReference type="GO" id="GO:0070192">
    <property type="term" value="P:chromosome organization involved in meiotic cell cycle"/>
    <property type="evidence" value="ECO:0007669"/>
    <property type="project" value="InterPro"/>
</dbReference>
<evidence type="ECO:0000313" key="3">
    <source>
        <dbReference type="Proteomes" id="UP001187192"/>
    </source>
</evidence>
<dbReference type="PANTHER" id="PTHR37695">
    <property type="entry name" value="RECOMBINATION INITIATION DEFECTS 3-RELATED"/>
    <property type="match status" value="1"/>
</dbReference>
<feature type="compositionally biased region" description="Polar residues" evidence="1">
    <location>
        <begin position="95"/>
        <end position="105"/>
    </location>
</feature>